<keyword evidence="4 7" id="KW-0812">Transmembrane</keyword>
<evidence type="ECO:0000259" key="8">
    <source>
        <dbReference type="Pfam" id="PF02470"/>
    </source>
</evidence>
<dbReference type="InterPro" id="IPR051800">
    <property type="entry name" value="PqiA-PqiB_transport"/>
</dbReference>
<evidence type="ECO:0000256" key="7">
    <source>
        <dbReference type="SAM" id="Phobius"/>
    </source>
</evidence>
<reference evidence="9 10" key="1">
    <citation type="submission" date="2023-10" db="EMBL/GenBank/DDBJ databases">
        <title>Complete genome sequence of Shewanella sp. DAU334.</title>
        <authorList>
            <person name="Lee Y.-S."/>
            <person name="Jeong H.-R."/>
            <person name="Hwang E.-J."/>
            <person name="Choi Y.-L."/>
            <person name="Kim G.-D."/>
        </authorList>
    </citation>
    <scope>NUCLEOTIDE SEQUENCE [LARGE SCALE GENOMIC DNA]</scope>
    <source>
        <strain evidence="9 10">DAU334</strain>
    </source>
</reference>
<feature type="domain" description="Mce/MlaD" evidence="8">
    <location>
        <begin position="41"/>
        <end position="132"/>
    </location>
</feature>
<dbReference type="PANTHER" id="PTHR30462">
    <property type="entry name" value="INTERMEMBRANE TRANSPORT PROTEIN PQIB-RELATED"/>
    <property type="match status" value="1"/>
</dbReference>
<dbReference type="InterPro" id="IPR003399">
    <property type="entry name" value="Mce/MlaD"/>
</dbReference>
<feature type="transmembrane region" description="Helical" evidence="7">
    <location>
        <begin position="14"/>
        <end position="34"/>
    </location>
</feature>
<proteinExistence type="predicted"/>
<protein>
    <submittedName>
        <fullName evidence="9">MlaD family protein</fullName>
    </submittedName>
</protein>
<keyword evidence="6 7" id="KW-0472">Membrane</keyword>
<comment type="subcellular location">
    <subcellularLocation>
        <location evidence="1">Cell inner membrane</location>
    </subcellularLocation>
</comment>
<feature type="domain" description="Mce/MlaD" evidence="8">
    <location>
        <begin position="286"/>
        <end position="362"/>
    </location>
</feature>
<keyword evidence="2" id="KW-1003">Cell membrane</keyword>
<evidence type="ECO:0000256" key="1">
    <source>
        <dbReference type="ARBA" id="ARBA00004533"/>
    </source>
</evidence>
<evidence type="ECO:0000256" key="2">
    <source>
        <dbReference type="ARBA" id="ARBA00022475"/>
    </source>
</evidence>
<dbReference type="Pfam" id="PF02470">
    <property type="entry name" value="MlaD"/>
    <property type="match status" value="5"/>
</dbReference>
<feature type="domain" description="Mce/MlaD" evidence="8">
    <location>
        <begin position="162"/>
        <end position="214"/>
    </location>
</feature>
<organism evidence="9 10">
    <name type="scientific">Shewanella youngdeokensis</name>
    <dbReference type="NCBI Taxonomy" id="2999068"/>
    <lineage>
        <taxon>Bacteria</taxon>
        <taxon>Pseudomonadati</taxon>
        <taxon>Pseudomonadota</taxon>
        <taxon>Gammaproteobacteria</taxon>
        <taxon>Alteromonadales</taxon>
        <taxon>Shewanellaceae</taxon>
        <taxon>Shewanella</taxon>
    </lineage>
</organism>
<evidence type="ECO:0000256" key="6">
    <source>
        <dbReference type="ARBA" id="ARBA00023136"/>
    </source>
</evidence>
<gene>
    <name evidence="9" type="ORF">RGE70_10580</name>
</gene>
<keyword evidence="3" id="KW-0997">Cell inner membrane</keyword>
<feature type="domain" description="Mce/MlaD" evidence="8">
    <location>
        <begin position="628"/>
        <end position="719"/>
    </location>
</feature>
<dbReference type="RefSeq" id="WP_310471413.1">
    <property type="nucleotide sequence ID" value="NZ_CP136522.1"/>
</dbReference>
<evidence type="ECO:0000256" key="3">
    <source>
        <dbReference type="ARBA" id="ARBA00022519"/>
    </source>
</evidence>
<accession>A0ABZ0JWF8</accession>
<feature type="domain" description="Mce/MlaD" evidence="8">
    <location>
        <begin position="744"/>
        <end position="817"/>
    </location>
</feature>
<sequence>MTDVQAPNIVKKKLFSPIWLLPIIALALGAWLGVKSIKESGLEVRIHFPNANGMDIGKTLVKYQGLTVGKVVDISIDEQLQGVNVDVVMDYRSSPFVNEGTKFWLVKPKASITGIEGLDTLFSGNYISILPGEGESHSYFEAEITAPVVIPGESELIVDLSSERLGSLDVGSPLFYRQIPVGQVIGYRLDDANSITITALIQHQYANLVKVDSQFWNVSGLSVNASLSGIEVHSESLASLLAGGISFSSNEASEPAKNQQRFSLYDSKTDAFGGIEFSLLTDGDEAVASNSPIMFRGIKIGHITNKELTESGVTLQAKIDNKYKALLADTSSFWLEGAEISLNGVRHPERLLTGSVINFIPGTGKPRQQYALLTEKPEPLSAQKLLLSLHSDTNPGITAGAELRYKQIKIGSVISSQLNSELTEVMYEIEVDGDFSTLMTQDSYFVAESALSVEADLNGVAVKTRDLNTLLQGALSLVKSESEQLLNNNDSLHVFASQSDADNFFSNKQLIKQQLTSKDAADVSKGSPVYYKKMQIGQVEAVEWQRDQNNFLIDIGIQKAFNSLLTEKTVYWRNSALSINASLSGLEVEMAPLEGAIKGGITLGLLDEPVTDGGRHLYDSKFLALSQSKTISLTFPASVSLTENASIKYLGHKVGEVQSVELSKDLTKLNVSAYLYGEYAANFNQKDASYSIVNAKVSLAGIEAPETLITGPYISVMPGHSTEVTSNFVGLIDKPFHNIDNALTFTLTDNQLGSVSVGTALFFRGVKVGQIDSYQLLKDGTGVEMTAHVDNQFSHLINQTSVFWDLSGLKFNLGLFSGARIETNSLESILVGGIGIATKEQTSPSNMLTPQHTFMIHNKLKEQWLDWAPKQTATIQ</sequence>
<evidence type="ECO:0000256" key="4">
    <source>
        <dbReference type="ARBA" id="ARBA00022692"/>
    </source>
</evidence>
<dbReference type="Proteomes" id="UP001529491">
    <property type="component" value="Chromosome"/>
</dbReference>
<name>A0ABZ0JWF8_9GAMM</name>
<evidence type="ECO:0000313" key="9">
    <source>
        <dbReference type="EMBL" id="WOT03790.1"/>
    </source>
</evidence>
<dbReference type="EMBL" id="CP136522">
    <property type="protein sequence ID" value="WOT03790.1"/>
    <property type="molecule type" value="Genomic_DNA"/>
</dbReference>
<keyword evidence="10" id="KW-1185">Reference proteome</keyword>
<dbReference type="PANTHER" id="PTHR30462:SF0">
    <property type="entry name" value="INTERMEMBRANE TRANSPORT PROTEIN YEBT"/>
    <property type="match status" value="1"/>
</dbReference>
<evidence type="ECO:0000256" key="5">
    <source>
        <dbReference type="ARBA" id="ARBA00022989"/>
    </source>
</evidence>
<evidence type="ECO:0000313" key="10">
    <source>
        <dbReference type="Proteomes" id="UP001529491"/>
    </source>
</evidence>
<keyword evidence="5 7" id="KW-1133">Transmembrane helix</keyword>